<sequence length="389" mass="43751">MDESLILVNHNNQQPGTGHKLPIHSEELVNRTRTNLPIDPVRYQDEILAQVSRTFALTITQLPAELYPAVTNAYLLCRIADTIEDEPGLTAGQKRYYENLYLDAVSGRADPQAFSDELSLCLTDQTLQAEHDLVRHLPQVLAVTRTLKPSQREVILQCLSVMTQGMSEFQENAGLQGLATQRELDRYCYCVAGVVGKLLTEFFIDVEPSLLPQRENLHRLAVSFGTGLQLTNILKDQWDDRLRGACWLPRDLLAKHGVQLGQLKAGQDDPNYTRALAELIGTAHSHLQHALQYALLIPASHAGIRRFNLWTIGLALLTLRKVHRNPARTVKVSHAQVAWVMRLTRLSQRSDLGLRMLYKIASRTLPLTPLGAEWQSPSRLMEQTDVDNP</sequence>
<dbReference type="PANTHER" id="PTHR11626">
    <property type="entry name" value="FARNESYL-DIPHOSPHATE FARNESYLTRANSFERASE"/>
    <property type="match status" value="1"/>
</dbReference>
<dbReference type="GO" id="GO:0045338">
    <property type="term" value="P:farnesyl diphosphate metabolic process"/>
    <property type="evidence" value="ECO:0007669"/>
    <property type="project" value="InterPro"/>
</dbReference>
<dbReference type="InterPro" id="IPR044844">
    <property type="entry name" value="Trans_IPPS_euk-type"/>
</dbReference>
<dbReference type="Pfam" id="PF00494">
    <property type="entry name" value="SQS_PSY"/>
    <property type="match status" value="1"/>
</dbReference>
<keyword evidence="1" id="KW-0808">Transferase</keyword>
<dbReference type="Gene3D" id="1.10.600.10">
    <property type="entry name" value="Farnesyl Diphosphate Synthase"/>
    <property type="match status" value="1"/>
</dbReference>
<accession>A0A6L5BLJ1</accession>
<proteinExistence type="predicted"/>
<dbReference type="GO" id="GO:0016114">
    <property type="term" value="P:terpenoid biosynthetic process"/>
    <property type="evidence" value="ECO:0007669"/>
    <property type="project" value="UniProtKB-ARBA"/>
</dbReference>
<name>A0A6L5BLJ1_9PSED</name>
<evidence type="ECO:0000313" key="1">
    <source>
        <dbReference type="EMBL" id="KAF2389163.1"/>
    </source>
</evidence>
<dbReference type="SUPFAM" id="SSF48576">
    <property type="entry name" value="Terpenoid synthases"/>
    <property type="match status" value="1"/>
</dbReference>
<dbReference type="CDD" id="cd00683">
    <property type="entry name" value="Trans_IPPS_HH"/>
    <property type="match status" value="1"/>
</dbReference>
<dbReference type="EC" id="2.5.1.-" evidence="1"/>
<dbReference type="SFLD" id="SFLDG01018">
    <property type="entry name" value="Squalene/Phytoene_Synthase_Lik"/>
    <property type="match status" value="1"/>
</dbReference>
<dbReference type="InterPro" id="IPR033904">
    <property type="entry name" value="Trans_IPPS_HH"/>
</dbReference>
<dbReference type="RefSeq" id="WP_163910538.1">
    <property type="nucleotide sequence ID" value="NZ_JAAAXX010000002.1"/>
</dbReference>
<dbReference type="EMBL" id="JAAAXX010000002">
    <property type="protein sequence ID" value="KAF2389163.1"/>
    <property type="molecule type" value="Genomic_DNA"/>
</dbReference>
<gene>
    <name evidence="1" type="ORF">FX983_03602</name>
</gene>
<evidence type="ECO:0000313" key="2">
    <source>
        <dbReference type="Proteomes" id="UP000475265"/>
    </source>
</evidence>
<dbReference type="InterPro" id="IPR002060">
    <property type="entry name" value="Squ/phyt_synthse"/>
</dbReference>
<dbReference type="SFLD" id="SFLDS00005">
    <property type="entry name" value="Isoprenoid_Synthase_Type_I"/>
    <property type="match status" value="1"/>
</dbReference>
<comment type="caution">
    <text evidence="1">The sequence shown here is derived from an EMBL/GenBank/DDBJ whole genome shotgun (WGS) entry which is preliminary data.</text>
</comment>
<dbReference type="AlphaFoldDB" id="A0A6L5BLJ1"/>
<dbReference type="InterPro" id="IPR008949">
    <property type="entry name" value="Isoprenoid_synthase_dom_sf"/>
</dbReference>
<dbReference type="PANTHER" id="PTHR11626:SF2">
    <property type="entry name" value="SQUALENE SYNTHASE"/>
    <property type="match status" value="1"/>
</dbReference>
<reference evidence="1 2" key="1">
    <citation type="submission" date="2019-12" db="EMBL/GenBank/DDBJ databases">
        <title>Endophytic bacteria associated with Panax ginseng seedlings.</title>
        <authorList>
            <person name="Park J.M."/>
            <person name="Shin R."/>
            <person name="Jo S.H."/>
        </authorList>
    </citation>
    <scope>NUCLEOTIDE SEQUENCE [LARGE SCALE GENOMIC DNA]</scope>
    <source>
        <strain evidence="1 2">PgKB32</strain>
    </source>
</reference>
<dbReference type="GO" id="GO:0051996">
    <property type="term" value="F:squalene synthase [NAD(P)H] activity"/>
    <property type="evidence" value="ECO:0007669"/>
    <property type="project" value="InterPro"/>
</dbReference>
<organism evidence="1 2">
    <name type="scientific">Pseudomonas frederiksbergensis</name>
    <dbReference type="NCBI Taxonomy" id="104087"/>
    <lineage>
        <taxon>Bacteria</taxon>
        <taxon>Pseudomonadati</taxon>
        <taxon>Pseudomonadota</taxon>
        <taxon>Gammaproteobacteria</taxon>
        <taxon>Pseudomonadales</taxon>
        <taxon>Pseudomonadaceae</taxon>
        <taxon>Pseudomonas</taxon>
    </lineage>
</organism>
<protein>
    <submittedName>
        <fullName evidence="1">Phytoene synthase</fullName>
        <ecNumber evidence="1">2.5.1.-</ecNumber>
    </submittedName>
</protein>
<dbReference type="Proteomes" id="UP000475265">
    <property type="component" value="Unassembled WGS sequence"/>
</dbReference>